<feature type="transmembrane region" description="Helical" evidence="6">
    <location>
        <begin position="180"/>
        <end position="203"/>
    </location>
</feature>
<evidence type="ECO:0000256" key="3">
    <source>
        <dbReference type="ARBA" id="ARBA00022989"/>
    </source>
</evidence>
<feature type="transmembrane region" description="Helical" evidence="6">
    <location>
        <begin position="132"/>
        <end position="160"/>
    </location>
</feature>
<evidence type="ECO:0000256" key="1">
    <source>
        <dbReference type="ARBA" id="ARBA00004141"/>
    </source>
</evidence>
<protein>
    <submittedName>
        <fullName evidence="8">Phosphatidylserine decarboxylase</fullName>
    </submittedName>
</protein>
<keyword evidence="4 6" id="KW-0472">Membrane</keyword>
<comment type="subcellular location">
    <subcellularLocation>
        <location evidence="1">Membrane</location>
        <topology evidence="1">Multi-pass membrane protein</topology>
    </subcellularLocation>
</comment>
<feature type="transmembrane region" description="Helical" evidence="6">
    <location>
        <begin position="53"/>
        <end position="71"/>
    </location>
</feature>
<reference evidence="8 9" key="1">
    <citation type="journal article" date="2024" name="IMA Fungus">
        <title>Apiospora arundinis, a panoply of carbohydrate-active enzymes and secondary metabolites.</title>
        <authorList>
            <person name="Sorensen T."/>
            <person name="Petersen C."/>
            <person name="Muurmann A.T."/>
            <person name="Christiansen J.V."/>
            <person name="Brundto M.L."/>
            <person name="Overgaard C.K."/>
            <person name="Boysen A.T."/>
            <person name="Wollenberg R.D."/>
            <person name="Larsen T.O."/>
            <person name="Sorensen J.L."/>
            <person name="Nielsen K.L."/>
            <person name="Sondergaard T.E."/>
        </authorList>
    </citation>
    <scope>NUCLEOTIDE SEQUENCE [LARGE SCALE GENOMIC DNA]</scope>
    <source>
        <strain evidence="8 9">AAU 773</strain>
    </source>
</reference>
<feature type="domain" description="Rhodopsin" evidence="7">
    <location>
        <begin position="37"/>
        <end position="225"/>
    </location>
</feature>
<dbReference type="PANTHER" id="PTHR33048">
    <property type="entry name" value="PTH11-LIKE INTEGRAL MEMBRANE PROTEIN (AFU_ORTHOLOGUE AFUA_5G11245)"/>
    <property type="match status" value="1"/>
</dbReference>
<evidence type="ECO:0000256" key="4">
    <source>
        <dbReference type="ARBA" id="ARBA00023136"/>
    </source>
</evidence>
<evidence type="ECO:0000256" key="6">
    <source>
        <dbReference type="SAM" id="Phobius"/>
    </source>
</evidence>
<dbReference type="PROSITE" id="PS51257">
    <property type="entry name" value="PROKAR_LIPOPROTEIN"/>
    <property type="match status" value="1"/>
</dbReference>
<comment type="similarity">
    <text evidence="5">Belongs to the SAT4 family.</text>
</comment>
<sequence length="349" mass="38125">MLIRSDMKANGDTPSNGAGILATSSTIFGLSCIVVLLRSYVRHCMLKTFKLDDGLAALALATSAVGMVCFVEEVKCGAGHMSYDISADGYKCLAKWELVHGTVNVITISLAKLSMAFFLLRFVPPRTWYRRVVIFIIVLLSIFMIESTMSFLLVCIPLSAIWTDPFAPGVKCMSIEAGELIGNVNGSFLVATDLALVILPIPIIVKLQVNQTKMALFAIVGLGTLAEGHVAILATSLPTLRPLFSRFFRVVSQASGAHYPRRPSYDVYGQSYPTRRRYTRHDDDIELHNRPGSIVHITSDSNATSELTADENNDDGKIPIEVPSGGIRKRRSSQFKNIGLSQVVLLIDG</sequence>
<feature type="transmembrane region" description="Helical" evidence="6">
    <location>
        <begin position="98"/>
        <end position="120"/>
    </location>
</feature>
<dbReference type="PANTHER" id="PTHR33048:SF167">
    <property type="entry name" value="INTEGRAL MEMBRANE PROTEIN"/>
    <property type="match status" value="1"/>
</dbReference>
<evidence type="ECO:0000313" key="9">
    <source>
        <dbReference type="Proteomes" id="UP001390339"/>
    </source>
</evidence>
<feature type="transmembrane region" description="Helical" evidence="6">
    <location>
        <begin position="215"/>
        <end position="237"/>
    </location>
</feature>
<gene>
    <name evidence="8" type="ORF">PGQ11_007620</name>
</gene>
<dbReference type="EMBL" id="JAPCWZ010000004">
    <property type="protein sequence ID" value="KAK8869042.1"/>
    <property type="molecule type" value="Genomic_DNA"/>
</dbReference>
<organism evidence="8 9">
    <name type="scientific">Apiospora arundinis</name>
    <dbReference type="NCBI Taxonomy" id="335852"/>
    <lineage>
        <taxon>Eukaryota</taxon>
        <taxon>Fungi</taxon>
        <taxon>Dikarya</taxon>
        <taxon>Ascomycota</taxon>
        <taxon>Pezizomycotina</taxon>
        <taxon>Sordariomycetes</taxon>
        <taxon>Xylariomycetidae</taxon>
        <taxon>Amphisphaeriales</taxon>
        <taxon>Apiosporaceae</taxon>
        <taxon>Apiospora</taxon>
    </lineage>
</organism>
<accession>A0ABR2IW25</accession>
<evidence type="ECO:0000259" key="7">
    <source>
        <dbReference type="Pfam" id="PF20684"/>
    </source>
</evidence>
<proteinExistence type="inferred from homology"/>
<evidence type="ECO:0000256" key="2">
    <source>
        <dbReference type="ARBA" id="ARBA00022692"/>
    </source>
</evidence>
<comment type="caution">
    <text evidence="8">The sequence shown here is derived from an EMBL/GenBank/DDBJ whole genome shotgun (WGS) entry which is preliminary data.</text>
</comment>
<evidence type="ECO:0000256" key="5">
    <source>
        <dbReference type="ARBA" id="ARBA00038359"/>
    </source>
</evidence>
<dbReference type="Proteomes" id="UP001390339">
    <property type="component" value="Unassembled WGS sequence"/>
</dbReference>
<feature type="transmembrane region" description="Helical" evidence="6">
    <location>
        <begin position="20"/>
        <end position="41"/>
    </location>
</feature>
<dbReference type="InterPro" id="IPR052337">
    <property type="entry name" value="SAT4-like"/>
</dbReference>
<keyword evidence="2 6" id="KW-0812">Transmembrane</keyword>
<dbReference type="InterPro" id="IPR049326">
    <property type="entry name" value="Rhodopsin_dom_fungi"/>
</dbReference>
<keyword evidence="3 6" id="KW-1133">Transmembrane helix</keyword>
<name>A0ABR2IW25_9PEZI</name>
<dbReference type="Pfam" id="PF20684">
    <property type="entry name" value="Fung_rhodopsin"/>
    <property type="match status" value="1"/>
</dbReference>
<keyword evidence="9" id="KW-1185">Reference proteome</keyword>
<evidence type="ECO:0000313" key="8">
    <source>
        <dbReference type="EMBL" id="KAK8869042.1"/>
    </source>
</evidence>